<dbReference type="SUPFAM" id="SSF48452">
    <property type="entry name" value="TPR-like"/>
    <property type="match status" value="2"/>
</dbReference>
<feature type="repeat" description="TPR" evidence="4">
    <location>
        <begin position="353"/>
        <end position="386"/>
    </location>
</feature>
<feature type="repeat" description="TPR" evidence="4">
    <location>
        <begin position="193"/>
        <end position="226"/>
    </location>
</feature>
<feature type="domain" description="CHAT" evidence="6">
    <location>
        <begin position="596"/>
        <end position="872"/>
    </location>
</feature>
<evidence type="ECO:0000256" key="1">
    <source>
        <dbReference type="ARBA" id="ARBA00004496"/>
    </source>
</evidence>
<dbReference type="Pfam" id="PF13424">
    <property type="entry name" value="TPR_12"/>
    <property type="match status" value="5"/>
</dbReference>
<feature type="repeat" description="TPR" evidence="4">
    <location>
        <begin position="73"/>
        <end position="106"/>
    </location>
</feature>
<dbReference type="Proteomes" id="UP001159405">
    <property type="component" value="Unassembled WGS sequence"/>
</dbReference>
<feature type="compositionally biased region" description="Basic and acidic residues" evidence="5">
    <location>
        <begin position="576"/>
        <end position="587"/>
    </location>
</feature>
<protein>
    <recommendedName>
        <fullName evidence="6">CHAT domain-containing protein</fullName>
    </recommendedName>
</protein>
<organism evidence="7 8">
    <name type="scientific">Porites lobata</name>
    <dbReference type="NCBI Taxonomy" id="104759"/>
    <lineage>
        <taxon>Eukaryota</taxon>
        <taxon>Metazoa</taxon>
        <taxon>Cnidaria</taxon>
        <taxon>Anthozoa</taxon>
        <taxon>Hexacorallia</taxon>
        <taxon>Scleractinia</taxon>
        <taxon>Fungiina</taxon>
        <taxon>Poritidae</taxon>
        <taxon>Porites</taxon>
    </lineage>
</organism>
<feature type="repeat" description="TPR" evidence="4">
    <location>
        <begin position="153"/>
        <end position="186"/>
    </location>
</feature>
<dbReference type="PROSITE" id="PS50293">
    <property type="entry name" value="TPR_REGION"/>
    <property type="match status" value="2"/>
</dbReference>
<dbReference type="PANTHER" id="PTHR45954:SF1">
    <property type="entry name" value="LD33695P"/>
    <property type="match status" value="1"/>
</dbReference>
<keyword evidence="8" id="KW-1185">Reference proteome</keyword>
<feature type="region of interest" description="Disordered" evidence="5">
    <location>
        <begin position="1"/>
        <end position="32"/>
    </location>
</feature>
<name>A0ABN8RWX5_9CNID</name>
<feature type="repeat" description="TPR" evidence="4">
    <location>
        <begin position="233"/>
        <end position="266"/>
    </location>
</feature>
<feature type="repeat" description="TPR" evidence="4">
    <location>
        <begin position="313"/>
        <end position="346"/>
    </location>
</feature>
<accession>A0ABN8RWX5</accession>
<evidence type="ECO:0000256" key="5">
    <source>
        <dbReference type="SAM" id="MobiDB-lite"/>
    </source>
</evidence>
<dbReference type="SMART" id="SM00028">
    <property type="entry name" value="TPR"/>
    <property type="match status" value="10"/>
</dbReference>
<evidence type="ECO:0000313" key="8">
    <source>
        <dbReference type="Proteomes" id="UP001159405"/>
    </source>
</evidence>
<evidence type="ECO:0000313" key="7">
    <source>
        <dbReference type="EMBL" id="CAH3183967.1"/>
    </source>
</evidence>
<comment type="subcellular location">
    <subcellularLocation>
        <location evidence="1">Cytoplasm</location>
    </subcellularLocation>
</comment>
<dbReference type="InterPro" id="IPR019734">
    <property type="entry name" value="TPR_rpt"/>
</dbReference>
<dbReference type="Pfam" id="PF12770">
    <property type="entry name" value="CHAT"/>
    <property type="match status" value="1"/>
</dbReference>
<dbReference type="InterPro" id="IPR052386">
    <property type="entry name" value="GPSM"/>
</dbReference>
<evidence type="ECO:0000256" key="3">
    <source>
        <dbReference type="ARBA" id="ARBA00022737"/>
    </source>
</evidence>
<dbReference type="PROSITE" id="PS50005">
    <property type="entry name" value="TPR"/>
    <property type="match status" value="8"/>
</dbReference>
<dbReference type="Gene3D" id="1.25.40.10">
    <property type="entry name" value="Tetratricopeptide repeat domain"/>
    <property type="match status" value="4"/>
</dbReference>
<proteinExistence type="predicted"/>
<feature type="repeat" description="TPR" evidence="4">
    <location>
        <begin position="113"/>
        <end position="146"/>
    </location>
</feature>
<feature type="region of interest" description="Disordered" evidence="5">
    <location>
        <begin position="556"/>
        <end position="589"/>
    </location>
</feature>
<keyword evidence="4" id="KW-0802">TPR repeat</keyword>
<dbReference type="PANTHER" id="PTHR45954">
    <property type="entry name" value="LD33695P"/>
    <property type="match status" value="1"/>
</dbReference>
<gene>
    <name evidence="7" type="ORF">PLOB_00029613</name>
</gene>
<evidence type="ECO:0000259" key="6">
    <source>
        <dbReference type="Pfam" id="PF12770"/>
    </source>
</evidence>
<feature type="compositionally biased region" description="Basic and acidic residues" evidence="5">
    <location>
        <begin position="1"/>
        <end position="10"/>
    </location>
</feature>
<evidence type="ECO:0000256" key="4">
    <source>
        <dbReference type="PROSITE-ProRule" id="PRU00339"/>
    </source>
</evidence>
<feature type="repeat" description="TPR" evidence="4">
    <location>
        <begin position="273"/>
        <end position="306"/>
    </location>
</feature>
<dbReference type="InterPro" id="IPR011990">
    <property type="entry name" value="TPR-like_helical_dom_sf"/>
</dbReference>
<keyword evidence="2" id="KW-0963">Cytoplasm</keyword>
<comment type="caution">
    <text evidence="7">The sequence shown here is derived from an EMBL/GenBank/DDBJ whole genome shotgun (WGS) entry which is preliminary data.</text>
</comment>
<keyword evidence="3" id="KW-0677">Repeat</keyword>
<sequence>MAEDKAKSSPDEAGGNDSKSFRKDEGRQGLNDKTSSYNLGVAAYKRCDFRSARTYFELALNEAKQAGDTDRERKAYNGLGNAYHSLGDYSKAIEFHQQSLSIAKEIGKKGSEGGAYTGLGNAYHSLGDYGKAIEFHQQSLSIAKEIGKKGSEGRAYTNLGNAYHSLGDYKKAIEFYQQSLSIAKEIGDKSSEGGAYTGLGRAYHSLGDYSKAIEFHQQSLSIAKEIGEKGSEGGAYTGLGNAYHSLGDYSKAIEFHQQSLSIAKEIGKKGSEGGAYTGLGNAYYRLGDYKNAIEFHQQSLSIAKEIGKKGSEGAAYTGLGNAYHSLGDYGKAIEFHQQSLSIAKEIGKKGSEGRAYTNLGNAYHSLGDYKKAIEFYQQSLSIAKEIGEKRLEQKTYSKLGHSFRKLHDFRKAEELYGSSIKVFEEMRFLLQEKDEWKISFQDQLNMYSNLCIVQLRQSKNNDALLTAERGRAQALADLMESQYGAKSTPSTSKEQMEKITNISSLISSPTTFLAEAKKSVHLWVLNKGQEWQFMEKKVNDTLKEMTDRAYKQIRATKPARCEDRSLDDTGGEPNEDLSHRGRDEKEFTPSQAEVDALRELYDAVIAPISHLIKDEELILVPDGSSFLIPYAALLDQNSRYLSETLRIRLSPSLTSLRLLSECPEERHCTGGALLVGNPWIETVPPFKGKKRQQLPGAEEEVKMIGEILNVEPLIGKNATKEQVLSRLNSVSLVHIAAHGSAERGEILLSPNLGGSEPLEEKDFLLTMTDVLNAELDAKLVVLSCCHSGQGEIKAEGVVGIARAFLGAGARSVIASLWAVNDQATLVFMRHFYEHLVKGQSASKSLHEAMKMMRESNDFNAVMYWAPFMLIGDDVTLNFDQ</sequence>
<reference evidence="7 8" key="1">
    <citation type="submission" date="2022-05" db="EMBL/GenBank/DDBJ databases">
        <authorList>
            <consortium name="Genoscope - CEA"/>
            <person name="William W."/>
        </authorList>
    </citation>
    <scope>NUCLEOTIDE SEQUENCE [LARGE SCALE GENOMIC DNA]</scope>
</reference>
<dbReference type="InterPro" id="IPR024983">
    <property type="entry name" value="CHAT_dom"/>
</dbReference>
<evidence type="ECO:0000256" key="2">
    <source>
        <dbReference type="ARBA" id="ARBA00022490"/>
    </source>
</evidence>
<dbReference type="EMBL" id="CALNXK010000371">
    <property type="protein sequence ID" value="CAH3183967.1"/>
    <property type="molecule type" value="Genomic_DNA"/>
</dbReference>